<feature type="region of interest" description="Disordered" evidence="1">
    <location>
        <begin position="196"/>
        <end position="224"/>
    </location>
</feature>
<gene>
    <name evidence="2" type="primary">Ccdc137_1</name>
    <name evidence="2" type="ORF">g.70770</name>
</gene>
<evidence type="ECO:0000256" key="1">
    <source>
        <dbReference type="SAM" id="MobiDB-lite"/>
    </source>
</evidence>
<dbReference type="AlphaFoldDB" id="A0A146LNI6"/>
<feature type="compositionally biased region" description="Basic and acidic residues" evidence="1">
    <location>
        <begin position="240"/>
        <end position="250"/>
    </location>
</feature>
<evidence type="ECO:0000313" key="2">
    <source>
        <dbReference type="EMBL" id="JAQ07920.1"/>
    </source>
</evidence>
<accession>A0A146LNI6</accession>
<feature type="region of interest" description="Disordered" evidence="1">
    <location>
        <begin position="240"/>
        <end position="269"/>
    </location>
</feature>
<feature type="region of interest" description="Disordered" evidence="1">
    <location>
        <begin position="60"/>
        <end position="79"/>
    </location>
</feature>
<dbReference type="InterPro" id="IPR026680">
    <property type="entry name" value="CCDC137"/>
</dbReference>
<dbReference type="PANTHER" id="PTHR21838:SF2">
    <property type="entry name" value="COILED-COIL DOMAIN-CONTAINING PROTEIN 137"/>
    <property type="match status" value="1"/>
</dbReference>
<reference evidence="2" key="1">
    <citation type="journal article" date="2016" name="Gigascience">
        <title>De novo construction of an expanded transcriptome assembly for the western tarnished plant bug, Lygus hesperus.</title>
        <authorList>
            <person name="Tassone E.E."/>
            <person name="Geib S.M."/>
            <person name="Hall B."/>
            <person name="Fabrick J.A."/>
            <person name="Brent C.S."/>
            <person name="Hull J.J."/>
        </authorList>
    </citation>
    <scope>NUCLEOTIDE SEQUENCE</scope>
</reference>
<name>A0A146LNI6_LYGHE</name>
<protein>
    <submittedName>
        <fullName evidence="2">Coiled-coil domain-containing protein 137</fullName>
    </submittedName>
</protein>
<proteinExistence type="predicted"/>
<organism evidence="2">
    <name type="scientific">Lygus hesperus</name>
    <name type="common">Western plant bug</name>
    <dbReference type="NCBI Taxonomy" id="30085"/>
    <lineage>
        <taxon>Eukaryota</taxon>
        <taxon>Metazoa</taxon>
        <taxon>Ecdysozoa</taxon>
        <taxon>Arthropoda</taxon>
        <taxon>Hexapoda</taxon>
        <taxon>Insecta</taxon>
        <taxon>Pterygota</taxon>
        <taxon>Neoptera</taxon>
        <taxon>Paraneoptera</taxon>
        <taxon>Hemiptera</taxon>
        <taxon>Heteroptera</taxon>
        <taxon>Panheteroptera</taxon>
        <taxon>Cimicomorpha</taxon>
        <taxon>Miridae</taxon>
        <taxon>Mirini</taxon>
        <taxon>Lygus</taxon>
    </lineage>
</organism>
<dbReference type="PANTHER" id="PTHR21838">
    <property type="entry name" value="COILED-COIL DOMAIN-CONTAINING PROTEIN 137"/>
    <property type="match status" value="1"/>
</dbReference>
<dbReference type="GO" id="GO:0005634">
    <property type="term" value="C:nucleus"/>
    <property type="evidence" value="ECO:0007669"/>
    <property type="project" value="TreeGrafter"/>
</dbReference>
<dbReference type="EMBL" id="GDHC01010709">
    <property type="protein sequence ID" value="JAQ07920.1"/>
    <property type="molecule type" value="Transcribed_RNA"/>
</dbReference>
<feature type="compositionally biased region" description="Basic residues" evidence="1">
    <location>
        <begin position="206"/>
        <end position="222"/>
    </location>
</feature>
<sequence>MGRKIPGKKHHGVKDPMIQKLRRELTLQDKVNAPPTKIDYQEIPKSVLEIGRLRELAKSSAGKFKQKKKRGGRKGLVDLQKMNGSGPLLPGMNQHDKNLPALRQKSGESEHMFLERIETATSDLINEIKMEAHHNVIVNRNKSGVVMGVQKGNKKNIDAATRRKIRKSVQDFHLGKKPDAEKMAKKEKMLMKKLNMTQQTSEGGSQKKRLGKKQRQKLKMAPKKLEKELDGMGRRFDEVKFGERVDEPPHLKKRPRGVDPNSKPSVKGLLLTQMLSPKNQNVSATAKIIQEQRRMDVVQAYRDLKASRRNDKPS</sequence>
<feature type="compositionally biased region" description="Basic residues" evidence="1">
    <location>
        <begin position="64"/>
        <end position="73"/>
    </location>
</feature>